<evidence type="ECO:0000313" key="5">
    <source>
        <dbReference type="EMBL" id="ORY44947.1"/>
    </source>
</evidence>
<accession>A0A1Y2CDG8</accession>
<keyword evidence="2" id="KW-0677">Repeat</keyword>
<organism evidence="5 6">
    <name type="scientific">Rhizoclosmatium globosum</name>
    <dbReference type="NCBI Taxonomy" id="329046"/>
    <lineage>
        <taxon>Eukaryota</taxon>
        <taxon>Fungi</taxon>
        <taxon>Fungi incertae sedis</taxon>
        <taxon>Chytridiomycota</taxon>
        <taxon>Chytridiomycota incertae sedis</taxon>
        <taxon>Chytridiomycetes</taxon>
        <taxon>Chytridiales</taxon>
        <taxon>Chytriomycetaceae</taxon>
        <taxon>Rhizoclosmatium</taxon>
    </lineage>
</organism>
<keyword evidence="1 3" id="KW-0853">WD repeat</keyword>
<keyword evidence="6" id="KW-1185">Reference proteome</keyword>
<dbReference type="Pfam" id="PF00400">
    <property type="entry name" value="WD40"/>
    <property type="match status" value="2"/>
</dbReference>
<dbReference type="InterPro" id="IPR019775">
    <property type="entry name" value="WD40_repeat_CS"/>
</dbReference>
<dbReference type="Gene3D" id="2.130.10.10">
    <property type="entry name" value="YVTN repeat-like/Quinoprotein amine dehydrogenase"/>
    <property type="match status" value="3"/>
</dbReference>
<feature type="compositionally biased region" description="Polar residues" evidence="4">
    <location>
        <begin position="1"/>
        <end position="14"/>
    </location>
</feature>
<gene>
    <name evidence="5" type="ORF">BCR33DRAFT_716858</name>
</gene>
<evidence type="ECO:0000313" key="6">
    <source>
        <dbReference type="Proteomes" id="UP000193642"/>
    </source>
</evidence>
<dbReference type="InterPro" id="IPR036322">
    <property type="entry name" value="WD40_repeat_dom_sf"/>
</dbReference>
<dbReference type="PROSITE" id="PS50294">
    <property type="entry name" value="WD_REPEATS_REGION"/>
    <property type="match status" value="1"/>
</dbReference>
<comment type="caution">
    <text evidence="5">The sequence shown here is derived from an EMBL/GenBank/DDBJ whole genome shotgun (WGS) entry which is preliminary data.</text>
</comment>
<dbReference type="SUPFAM" id="SSF50978">
    <property type="entry name" value="WD40 repeat-like"/>
    <property type="match status" value="1"/>
</dbReference>
<evidence type="ECO:0000256" key="4">
    <source>
        <dbReference type="SAM" id="MobiDB-lite"/>
    </source>
</evidence>
<dbReference type="InterPro" id="IPR015943">
    <property type="entry name" value="WD40/YVTN_repeat-like_dom_sf"/>
</dbReference>
<protein>
    <submittedName>
        <fullName evidence="5">WD40 repeat-like protein</fullName>
    </submittedName>
</protein>
<feature type="region of interest" description="Disordered" evidence="4">
    <location>
        <begin position="1"/>
        <end position="22"/>
    </location>
</feature>
<evidence type="ECO:0000256" key="2">
    <source>
        <dbReference type="ARBA" id="ARBA00022737"/>
    </source>
</evidence>
<dbReference type="STRING" id="329046.A0A1Y2CDG8"/>
<dbReference type="PANTHER" id="PTHR47822:SF2">
    <property type="entry name" value="F-BOX AND WD-40 DOMAIN PROTEIN 7"/>
    <property type="match status" value="1"/>
</dbReference>
<feature type="repeat" description="WD" evidence="3">
    <location>
        <begin position="263"/>
        <end position="305"/>
    </location>
</feature>
<dbReference type="Proteomes" id="UP000193642">
    <property type="component" value="Unassembled WGS sequence"/>
</dbReference>
<dbReference type="AlphaFoldDB" id="A0A1Y2CDG8"/>
<dbReference type="PROSITE" id="PS50082">
    <property type="entry name" value="WD_REPEATS_2"/>
    <property type="match status" value="2"/>
</dbReference>
<dbReference type="SMART" id="SM00320">
    <property type="entry name" value="WD40"/>
    <property type="match status" value="6"/>
</dbReference>
<reference evidence="5 6" key="1">
    <citation type="submission" date="2016-07" db="EMBL/GenBank/DDBJ databases">
        <title>Pervasive Adenine N6-methylation of Active Genes in Fungi.</title>
        <authorList>
            <consortium name="DOE Joint Genome Institute"/>
            <person name="Mondo S.J."/>
            <person name="Dannebaum R.O."/>
            <person name="Kuo R.C."/>
            <person name="Labutti K."/>
            <person name="Haridas S."/>
            <person name="Kuo A."/>
            <person name="Salamov A."/>
            <person name="Ahrendt S.R."/>
            <person name="Lipzen A."/>
            <person name="Sullivan W."/>
            <person name="Andreopoulos W.B."/>
            <person name="Clum A."/>
            <person name="Lindquist E."/>
            <person name="Daum C."/>
            <person name="Ramamoorthy G.K."/>
            <person name="Gryganskyi A."/>
            <person name="Culley D."/>
            <person name="Magnuson J.K."/>
            <person name="James T.Y."/>
            <person name="O'Malley M.A."/>
            <person name="Stajich J.E."/>
            <person name="Spatafora J.W."/>
            <person name="Visel A."/>
            <person name="Grigoriev I.V."/>
        </authorList>
    </citation>
    <scope>NUCLEOTIDE SEQUENCE [LARGE SCALE GENOMIC DNA]</scope>
    <source>
        <strain evidence="5 6">JEL800</strain>
    </source>
</reference>
<proteinExistence type="predicted"/>
<evidence type="ECO:0000256" key="3">
    <source>
        <dbReference type="PROSITE-ProRule" id="PRU00221"/>
    </source>
</evidence>
<feature type="repeat" description="WD" evidence="3">
    <location>
        <begin position="111"/>
        <end position="152"/>
    </location>
</feature>
<dbReference type="InterPro" id="IPR001680">
    <property type="entry name" value="WD40_rpt"/>
</dbReference>
<dbReference type="EMBL" id="MCGO01000021">
    <property type="protein sequence ID" value="ORY44947.1"/>
    <property type="molecule type" value="Genomic_DNA"/>
</dbReference>
<dbReference type="PANTHER" id="PTHR47822">
    <property type="entry name" value="CARBOHYDRATE BINDING DOMAIN CONTAINING PROTEIN"/>
    <property type="match status" value="1"/>
</dbReference>
<name>A0A1Y2CDG8_9FUNG</name>
<sequence length="452" mass="49480">MNTSSRSSLHNHQPVTDELGRDVPQLKSYSKSLKGSLGSLYNLNQRQLLGSNSALAEWNYVMSQSNNGSSAAPSVVDRASVSGYSYATKKTARGGAYREPTFQGVFRPKFIKREASEVYCVKFSPDDEFIAAGLGNSFIQIYSTSNSENVRTLVAPSELEKELYPCTSIAFRPDCGGYKNKNVLVAGYADGRIIHWHYTSGQLISTVPEPNVQINCVTYQSNLNSETAGAYFASSGSDSYVRVYDSQNHKKLLEMNRGQGDISAGHSSRVFSVRFHPTEQNILISGGWDNTIQFWDTRIGHSVRSIYGPHICGSDSLDFNQDGSEILTASFAKEDQLQMWDFGSGKLIDTIAWSIMEGERKNSLLYSGSFGKSKAPGGGVQYAIAGGCGGFNEVKLFNLQTKRAVGVAQGFTHSVYSVVMSSNEKMIAVGGGFKAVYAYDVDMHQQTSELIY</sequence>
<dbReference type="OrthoDB" id="10251741at2759"/>
<dbReference type="PROSITE" id="PS00678">
    <property type="entry name" value="WD_REPEATS_1"/>
    <property type="match status" value="1"/>
</dbReference>
<evidence type="ECO:0000256" key="1">
    <source>
        <dbReference type="ARBA" id="ARBA00022574"/>
    </source>
</evidence>